<feature type="transmembrane region" description="Helical" evidence="1">
    <location>
        <begin position="51"/>
        <end position="72"/>
    </location>
</feature>
<organism evidence="2 3">
    <name type="scientific">Amycolatopsis rhabdoformis</name>
    <dbReference type="NCBI Taxonomy" id="1448059"/>
    <lineage>
        <taxon>Bacteria</taxon>
        <taxon>Bacillati</taxon>
        <taxon>Actinomycetota</taxon>
        <taxon>Actinomycetes</taxon>
        <taxon>Pseudonocardiales</taxon>
        <taxon>Pseudonocardiaceae</taxon>
        <taxon>Amycolatopsis</taxon>
    </lineage>
</organism>
<dbReference type="Proteomes" id="UP001330812">
    <property type="component" value="Chromosome"/>
</dbReference>
<name>A0ABZ1HX81_9PSEU</name>
<keyword evidence="1" id="KW-0812">Transmembrane</keyword>
<protein>
    <submittedName>
        <fullName evidence="2">Uncharacterized protein</fullName>
    </submittedName>
</protein>
<keyword evidence="1" id="KW-1133">Transmembrane helix</keyword>
<dbReference type="RefSeq" id="WP_326565724.1">
    <property type="nucleotide sequence ID" value="NZ_CP142149.1"/>
</dbReference>
<feature type="transmembrane region" description="Helical" evidence="1">
    <location>
        <begin position="20"/>
        <end position="39"/>
    </location>
</feature>
<evidence type="ECO:0000256" key="1">
    <source>
        <dbReference type="SAM" id="Phobius"/>
    </source>
</evidence>
<reference evidence="2 3" key="1">
    <citation type="journal article" date="2015" name="Int. J. Syst. Evol. Microbiol.">
        <title>Amycolatopsis rhabdoformis sp. nov., an actinomycete isolated from a tropical forest soil.</title>
        <authorList>
            <person name="Souza W.R."/>
            <person name="Silva R.E."/>
            <person name="Goodfellow M."/>
            <person name="Busarakam K."/>
            <person name="Figueiro F.S."/>
            <person name="Ferreira D."/>
            <person name="Rodrigues-Filho E."/>
            <person name="Moraes L.A.B."/>
            <person name="Zucchi T.D."/>
        </authorList>
    </citation>
    <scope>NUCLEOTIDE SEQUENCE [LARGE SCALE GENOMIC DNA]</scope>
    <source>
        <strain evidence="2 3">NCIMB 14900</strain>
    </source>
</reference>
<keyword evidence="3" id="KW-1185">Reference proteome</keyword>
<sequence>MATESTPRAHKAGAFDIRLIIALLTGVYGVILTVMGSAFDTEADKQKAAGVNINLWAGIALLIFTALFILWARLRPIVVPEQPDEPAEGDSEPPAA</sequence>
<proteinExistence type="predicted"/>
<evidence type="ECO:0000313" key="3">
    <source>
        <dbReference type="Proteomes" id="UP001330812"/>
    </source>
</evidence>
<dbReference type="EMBL" id="CP142149">
    <property type="protein sequence ID" value="WSE26742.1"/>
    <property type="molecule type" value="Genomic_DNA"/>
</dbReference>
<evidence type="ECO:0000313" key="2">
    <source>
        <dbReference type="EMBL" id="WSE26742.1"/>
    </source>
</evidence>
<keyword evidence="1" id="KW-0472">Membrane</keyword>
<gene>
    <name evidence="2" type="ORF">VSH64_28110</name>
</gene>
<accession>A0ABZ1HX81</accession>